<dbReference type="PANTHER" id="PTHR39426:SF1">
    <property type="entry name" value="HOMOLOGY TO DEATH-ON-CURING PROTEIN OF PHAGE P1"/>
    <property type="match status" value="1"/>
</dbReference>
<reference evidence="2 3" key="1">
    <citation type="submission" date="2023-04" db="EMBL/GenBank/DDBJ databases">
        <title>A novel bacteria isolated from coastal sediment.</title>
        <authorList>
            <person name="Liu X.-J."/>
            <person name="Du Z.-J."/>
        </authorList>
    </citation>
    <scope>NUCLEOTIDE SEQUENCE [LARGE SCALE GENOMIC DNA]</scope>
    <source>
        <strain evidence="2 3">SDUM461003</strain>
    </source>
</reference>
<protein>
    <submittedName>
        <fullName evidence="2">Type II toxin-antitoxin system death-on-curing family toxin</fullName>
    </submittedName>
</protein>
<sequence>MKEPFWIEKTTCLAFHSALVARFGGTDGMRDEGRLDNALDKPRNLFHYDQPTHFELAAAYAAGIVKGHPFLDGNKRSGLMTAAVFLEMNGYEFLPSEEDAALQTLALADLRLTESEFADWLAFVCKPQA</sequence>
<dbReference type="NCBIfam" id="TIGR01550">
    <property type="entry name" value="DOC_P1"/>
    <property type="match status" value="1"/>
</dbReference>
<dbReference type="RefSeq" id="WP_308951081.1">
    <property type="nucleotide sequence ID" value="NZ_JARXHW010000032.1"/>
</dbReference>
<feature type="domain" description="Fido" evidence="1">
    <location>
        <begin position="7"/>
        <end position="123"/>
    </location>
</feature>
<dbReference type="InterPro" id="IPR003812">
    <property type="entry name" value="Fido"/>
</dbReference>
<evidence type="ECO:0000313" key="2">
    <source>
        <dbReference type="EMBL" id="MDQ8208478.1"/>
    </source>
</evidence>
<evidence type="ECO:0000313" key="3">
    <source>
        <dbReference type="Proteomes" id="UP001225316"/>
    </source>
</evidence>
<dbReference type="PANTHER" id="PTHR39426">
    <property type="entry name" value="HOMOLOGY TO DEATH-ON-CURING PROTEIN OF PHAGE P1"/>
    <property type="match status" value="1"/>
</dbReference>
<dbReference type="SUPFAM" id="SSF140931">
    <property type="entry name" value="Fic-like"/>
    <property type="match status" value="1"/>
</dbReference>
<dbReference type="Gene3D" id="1.20.120.1870">
    <property type="entry name" value="Fic/DOC protein, Fido domain"/>
    <property type="match status" value="1"/>
</dbReference>
<accession>A0ABU1AWF8</accession>
<keyword evidence="3" id="KW-1185">Reference proteome</keyword>
<dbReference type="Proteomes" id="UP001225316">
    <property type="component" value="Unassembled WGS sequence"/>
</dbReference>
<dbReference type="PIRSF" id="PIRSF018297">
    <property type="entry name" value="Doc"/>
    <property type="match status" value="1"/>
</dbReference>
<evidence type="ECO:0000259" key="1">
    <source>
        <dbReference type="PROSITE" id="PS51459"/>
    </source>
</evidence>
<organism evidence="2 3">
    <name type="scientific">Thalassobacterium maritimum</name>
    <dbReference type="NCBI Taxonomy" id="3041265"/>
    <lineage>
        <taxon>Bacteria</taxon>
        <taxon>Pseudomonadati</taxon>
        <taxon>Verrucomicrobiota</taxon>
        <taxon>Opitutia</taxon>
        <taxon>Puniceicoccales</taxon>
        <taxon>Coraliomargaritaceae</taxon>
        <taxon>Thalassobacterium</taxon>
    </lineage>
</organism>
<comment type="caution">
    <text evidence="2">The sequence shown here is derived from an EMBL/GenBank/DDBJ whole genome shotgun (WGS) entry which is preliminary data.</text>
</comment>
<gene>
    <name evidence="2" type="ORF">QEH52_13220</name>
</gene>
<dbReference type="Pfam" id="PF02661">
    <property type="entry name" value="Fic"/>
    <property type="match status" value="1"/>
</dbReference>
<dbReference type="EMBL" id="JARXHW010000032">
    <property type="protein sequence ID" value="MDQ8208478.1"/>
    <property type="molecule type" value="Genomic_DNA"/>
</dbReference>
<dbReference type="PROSITE" id="PS51459">
    <property type="entry name" value="FIDO"/>
    <property type="match status" value="1"/>
</dbReference>
<proteinExistence type="predicted"/>
<dbReference type="InterPro" id="IPR053737">
    <property type="entry name" value="Type_II_TA_Toxin"/>
</dbReference>
<name>A0ABU1AWF8_9BACT</name>
<dbReference type="InterPro" id="IPR006440">
    <property type="entry name" value="Doc"/>
</dbReference>
<dbReference type="InterPro" id="IPR036597">
    <property type="entry name" value="Fido-like_dom_sf"/>
</dbReference>